<dbReference type="GeneID" id="89288511"/>
<protein>
    <submittedName>
        <fullName evidence="1">Uncharacterized protein</fullName>
    </submittedName>
</protein>
<name>A0ABM8ITN0_9CREN</name>
<evidence type="ECO:0000313" key="2">
    <source>
        <dbReference type="Proteomes" id="UP001341135"/>
    </source>
</evidence>
<accession>A0ABM8ITN0</accession>
<reference evidence="1 2" key="1">
    <citation type="submission" date="2023-09" db="EMBL/GenBank/DDBJ databases">
        <title>Pyrofollis japonicus gen. nov. sp. nov., a novel member of the family Pyrodictiaceae isolated from the Iheya North hydrothermal field.</title>
        <authorList>
            <person name="Miyazaki U."/>
            <person name="Sanari M."/>
            <person name="Tame A."/>
            <person name="Kitajima M."/>
            <person name="Okamoto A."/>
            <person name="Sawayama S."/>
            <person name="Miyazaki J."/>
            <person name="Takai K."/>
            <person name="Nakagawa S."/>
        </authorList>
    </citation>
    <scope>NUCLEOTIDE SEQUENCE [LARGE SCALE GENOMIC DNA]</scope>
    <source>
        <strain evidence="1 2">AV2</strain>
    </source>
</reference>
<gene>
    <name evidence="1" type="ORF">PABY_04750</name>
</gene>
<proteinExistence type="predicted"/>
<dbReference type="Proteomes" id="UP001341135">
    <property type="component" value="Chromosome"/>
</dbReference>
<dbReference type="EMBL" id="AP028907">
    <property type="protein sequence ID" value="BES80908.1"/>
    <property type="molecule type" value="Genomic_DNA"/>
</dbReference>
<evidence type="ECO:0000313" key="1">
    <source>
        <dbReference type="EMBL" id="BES80908.1"/>
    </source>
</evidence>
<sequence length="304" mass="32484">MPTLALLLVALAATLALRQLGGSAGAAAAASAVSEPVDVHARSLLLDVSSGARGVVGDLDWIVVEKRGDVDYVKLRISLGDVDVLRSVFRSLLVSPQLVFLGEGGWRSVSLYSGEAGVNDVLVDVYGNLSAALGPQVDRLWSTLDRIVVTNSRYQSETVITSFDREKLKKGLVIHVWPLPYTCYNVDLRYADDSTIEDNVATFMQPGDYVVINMTGDGLVVVVNATIGKDHVVLDMSARARVQMLELGEAAMSLDRPEAVVVLDGGSFVDGAAVLGARVYYEAREGLLVDRVPLAARVEVLEAG</sequence>
<organism evidence="1 2">
    <name type="scientific">Pyrodictium abyssi</name>
    <dbReference type="NCBI Taxonomy" id="54256"/>
    <lineage>
        <taxon>Archaea</taxon>
        <taxon>Thermoproteota</taxon>
        <taxon>Thermoprotei</taxon>
        <taxon>Desulfurococcales</taxon>
        <taxon>Pyrodictiaceae</taxon>
        <taxon>Pyrodictium</taxon>
    </lineage>
</organism>
<keyword evidence="2" id="KW-1185">Reference proteome</keyword>
<dbReference type="RefSeq" id="WP_338251545.1">
    <property type="nucleotide sequence ID" value="NZ_AP028907.1"/>
</dbReference>